<dbReference type="GO" id="GO:0008893">
    <property type="term" value="F:guanosine-3',5'-bis(diphosphate) 3'-diphosphatase activity"/>
    <property type="evidence" value="ECO:0007669"/>
    <property type="project" value="TreeGrafter"/>
</dbReference>
<name>G4QKZ5_GLANF</name>
<gene>
    <name evidence="2" type="ordered locus">GNIT_1261</name>
</gene>
<accession>G4QKZ5</accession>
<dbReference type="OrthoDB" id="9802385at2"/>
<sequence>MDKHYPAPYRLITALELAAKAHAEQRRKSDHSPYLNHLIDVMSLLVKFGHEDENLLISALLHDVIEDTFVNYEQLYLMFGEEVADTVKGLSDNKLLSIQKRKEEQLEKAKDGSVNHKLIKLSDAVSNASMIPLNWSVKQAEDSINHLKKIADICGDACPDMHQMLLETIDSSMVSLEKNKREIDDKIDGYIEQKLVFYSVRNDRFYLSESDENLPLNVSVMHGKFDGYMRSIRSDRLSFYAKPTVFENINSTVSELGIIDFNLPIETPILSGLMQVALRYR</sequence>
<evidence type="ECO:0000313" key="2">
    <source>
        <dbReference type="EMBL" id="AEP29385.1"/>
    </source>
</evidence>
<organism evidence="2 3">
    <name type="scientific">Glaciecola nitratireducens (strain JCM 12485 / KCTC 12276 / FR1064)</name>
    <dbReference type="NCBI Taxonomy" id="1085623"/>
    <lineage>
        <taxon>Bacteria</taxon>
        <taxon>Pseudomonadati</taxon>
        <taxon>Pseudomonadota</taxon>
        <taxon>Gammaproteobacteria</taxon>
        <taxon>Alteromonadales</taxon>
        <taxon>Alteromonadaceae</taxon>
        <taxon>Brumicola</taxon>
    </lineage>
</organism>
<dbReference type="RefSeq" id="WP_014108259.1">
    <property type="nucleotide sequence ID" value="NC_016041.1"/>
</dbReference>
<dbReference type="HOGENOM" id="CLU_989593_0_0_6"/>
<dbReference type="eggNOG" id="COG0317">
    <property type="taxonomic scope" value="Bacteria"/>
</dbReference>
<feature type="domain" description="HD/PDEase" evidence="1">
    <location>
        <begin position="30"/>
        <end position="137"/>
    </location>
</feature>
<dbReference type="Proteomes" id="UP000009282">
    <property type="component" value="Chromosome"/>
</dbReference>
<dbReference type="Gene3D" id="1.10.3210.10">
    <property type="entry name" value="Hypothetical protein af1432"/>
    <property type="match status" value="1"/>
</dbReference>
<dbReference type="PANTHER" id="PTHR46246">
    <property type="entry name" value="GUANOSINE-3',5'-BIS(DIPHOSPHATE) 3'-PYROPHOSPHOHYDROLASE MESH1"/>
    <property type="match status" value="1"/>
</dbReference>
<proteinExistence type="predicted"/>
<evidence type="ECO:0000313" key="3">
    <source>
        <dbReference type="Proteomes" id="UP000009282"/>
    </source>
</evidence>
<dbReference type="InterPro" id="IPR003607">
    <property type="entry name" value="HD/PDEase_dom"/>
</dbReference>
<dbReference type="SMART" id="SM00471">
    <property type="entry name" value="HDc"/>
    <property type="match status" value="1"/>
</dbReference>
<keyword evidence="2" id="KW-0378">Hydrolase</keyword>
<reference evidence="2 3" key="1">
    <citation type="journal article" date="2011" name="J. Bacteriol.">
        <title>Complete genome sequence of seawater bacterium Glaciecola nitratireducens FR1064T.</title>
        <authorList>
            <person name="Bian F."/>
            <person name="Qin Q.L."/>
            <person name="Xie B.B."/>
            <person name="Shu Y.L."/>
            <person name="Zhang X.Y."/>
            <person name="Yu Y."/>
            <person name="Chen B."/>
            <person name="Chen X.L."/>
            <person name="Zhou B.C."/>
            <person name="Zhang Y.Z."/>
        </authorList>
    </citation>
    <scope>NUCLEOTIDE SEQUENCE [LARGE SCALE GENOMIC DNA]</scope>
    <source>
        <strain evidence="3">JCM 12485 / KCTC 12276 / FR1064</strain>
    </source>
</reference>
<keyword evidence="3" id="KW-1185">Reference proteome</keyword>
<evidence type="ECO:0000259" key="1">
    <source>
        <dbReference type="SMART" id="SM00471"/>
    </source>
</evidence>
<dbReference type="PANTHER" id="PTHR46246:SF1">
    <property type="entry name" value="GUANOSINE-3',5'-BIS(DIPHOSPHATE) 3'-PYROPHOSPHOHYDROLASE MESH1"/>
    <property type="match status" value="1"/>
</dbReference>
<dbReference type="Pfam" id="PF13328">
    <property type="entry name" value="HD_4"/>
    <property type="match status" value="1"/>
</dbReference>
<dbReference type="InterPro" id="IPR052194">
    <property type="entry name" value="MESH1"/>
</dbReference>
<dbReference type="EMBL" id="CP003060">
    <property type="protein sequence ID" value="AEP29385.1"/>
    <property type="molecule type" value="Genomic_DNA"/>
</dbReference>
<dbReference type="SUPFAM" id="SSF109604">
    <property type="entry name" value="HD-domain/PDEase-like"/>
    <property type="match status" value="1"/>
</dbReference>
<dbReference type="KEGG" id="gni:GNIT_1261"/>
<dbReference type="STRING" id="1085623.GNIT_1261"/>
<dbReference type="AlphaFoldDB" id="G4QKZ5"/>
<protein>
    <submittedName>
        <fullName evidence="2">Metal dependent phosphohydrolase</fullName>
    </submittedName>
</protein>